<reference evidence="2" key="1">
    <citation type="submission" date="2019-08" db="EMBL/GenBank/DDBJ databases">
        <authorList>
            <person name="Kucharzyk K."/>
            <person name="Murdoch R.W."/>
            <person name="Higgins S."/>
            <person name="Loffler F."/>
        </authorList>
    </citation>
    <scope>NUCLEOTIDE SEQUENCE</scope>
</reference>
<proteinExistence type="predicted"/>
<evidence type="ECO:0000313" key="2">
    <source>
        <dbReference type="EMBL" id="MPN05694.1"/>
    </source>
</evidence>
<accession>A0A645EZ71</accession>
<keyword evidence="1" id="KW-0812">Transmembrane</keyword>
<evidence type="ECO:0008006" key="3">
    <source>
        <dbReference type="Google" id="ProtNLM"/>
    </source>
</evidence>
<name>A0A645EZ71_9ZZZZ</name>
<protein>
    <recommendedName>
        <fullName evidence="3">YtxH domain-containing protein</fullName>
    </recommendedName>
</protein>
<dbReference type="EMBL" id="VSSQ01051607">
    <property type="protein sequence ID" value="MPN05694.1"/>
    <property type="molecule type" value="Genomic_DNA"/>
</dbReference>
<organism evidence="2">
    <name type="scientific">bioreactor metagenome</name>
    <dbReference type="NCBI Taxonomy" id="1076179"/>
    <lineage>
        <taxon>unclassified sequences</taxon>
        <taxon>metagenomes</taxon>
        <taxon>ecological metagenomes</taxon>
    </lineage>
</organism>
<gene>
    <name evidence="2" type="ORF">SDC9_152947</name>
</gene>
<sequence length="54" mass="6305">MKGKVITGMLLGAAVTMMMVPEMDRGTRKRLKRAQRTMRHSAMYAYDSMMNYMR</sequence>
<evidence type="ECO:0000256" key="1">
    <source>
        <dbReference type="SAM" id="Phobius"/>
    </source>
</evidence>
<dbReference type="AlphaFoldDB" id="A0A645EZ71"/>
<keyword evidence="1" id="KW-1133">Transmembrane helix</keyword>
<keyword evidence="1" id="KW-0472">Membrane</keyword>
<feature type="transmembrane region" description="Helical" evidence="1">
    <location>
        <begin position="6"/>
        <end position="23"/>
    </location>
</feature>
<comment type="caution">
    <text evidence="2">The sequence shown here is derived from an EMBL/GenBank/DDBJ whole genome shotgun (WGS) entry which is preliminary data.</text>
</comment>